<name>A0A8H9C9D1_9HYPH</name>
<evidence type="ECO:0000313" key="1">
    <source>
        <dbReference type="EMBL" id="BCM86626.1"/>
    </source>
</evidence>
<protein>
    <submittedName>
        <fullName evidence="1">Uncharacterized protein</fullName>
    </submittedName>
</protein>
<gene>
    <name evidence="1" type="ORF">mvi_50870</name>
</gene>
<proteinExistence type="predicted"/>
<accession>A0A8H9C9D1</accession>
<reference evidence="1" key="1">
    <citation type="submission" date="2020-11" db="EMBL/GenBank/DDBJ databases">
        <title>Complete genome sequence of a novel pathogenic Methylobacterium strain isolated from rice in Vietnam.</title>
        <authorList>
            <person name="Lai K."/>
            <person name="Okazaki S."/>
            <person name="Higashi K."/>
            <person name="Mori H."/>
            <person name="Toyoda A."/>
            <person name="Kurokawa K."/>
        </authorList>
    </citation>
    <scope>NUCLEOTIDE SEQUENCE</scope>
    <source>
        <strain evidence="1">VL1</strain>
    </source>
</reference>
<dbReference type="KEGG" id="mind:mvi_50870"/>
<sequence>MKWRSIRGRVPRPIEPKPIITMGPLMRPWTGQSVMALKVSGMMVCGEPRLRGKRPQAGRFD</sequence>
<evidence type="ECO:0000313" key="2">
    <source>
        <dbReference type="Proteomes" id="UP000663508"/>
    </source>
</evidence>
<dbReference type="Proteomes" id="UP000663508">
    <property type="component" value="Chromosome"/>
</dbReference>
<organism evidence="1 2">
    <name type="scientific">Methylobacterium indicum</name>
    <dbReference type="NCBI Taxonomy" id="1775910"/>
    <lineage>
        <taxon>Bacteria</taxon>
        <taxon>Pseudomonadati</taxon>
        <taxon>Pseudomonadota</taxon>
        <taxon>Alphaproteobacteria</taxon>
        <taxon>Hyphomicrobiales</taxon>
        <taxon>Methylobacteriaceae</taxon>
        <taxon>Methylobacterium</taxon>
    </lineage>
</organism>
<dbReference type="AlphaFoldDB" id="A0A8H9C9D1"/>
<dbReference type="EMBL" id="AP024145">
    <property type="protein sequence ID" value="BCM86626.1"/>
    <property type="molecule type" value="Genomic_DNA"/>
</dbReference>